<dbReference type="Proteomes" id="UP001161691">
    <property type="component" value="Unassembled WGS sequence"/>
</dbReference>
<keyword evidence="3" id="KW-1185">Reference proteome</keyword>
<name>A0ABT6TDU2_9BACL</name>
<comment type="caution">
    <text evidence="2">The sequence shown here is derived from an EMBL/GenBank/DDBJ whole genome shotgun (WGS) entry which is preliminary data.</text>
</comment>
<protein>
    <submittedName>
        <fullName evidence="2">Extracellular solute-binding protein</fullName>
    </submittedName>
</protein>
<accession>A0ABT6TDU2</accession>
<dbReference type="RefSeq" id="WP_282907951.1">
    <property type="nucleotide sequence ID" value="NZ_JAGRPV010000001.1"/>
</dbReference>
<dbReference type="PROSITE" id="PS51257">
    <property type="entry name" value="PROKAR_LIPOPROTEIN"/>
    <property type="match status" value="1"/>
</dbReference>
<dbReference type="EMBL" id="JAGRPV010000001">
    <property type="protein sequence ID" value="MDI4644988.1"/>
    <property type="molecule type" value="Genomic_DNA"/>
</dbReference>
<organism evidence="2 3">
    <name type="scientific">Cohnella hashimotonis</name>
    <dbReference type="NCBI Taxonomy" id="2826895"/>
    <lineage>
        <taxon>Bacteria</taxon>
        <taxon>Bacillati</taxon>
        <taxon>Bacillota</taxon>
        <taxon>Bacilli</taxon>
        <taxon>Bacillales</taxon>
        <taxon>Paenibacillaceae</taxon>
        <taxon>Cohnella</taxon>
    </lineage>
</organism>
<dbReference type="SUPFAM" id="SSF53850">
    <property type="entry name" value="Periplasmic binding protein-like II"/>
    <property type="match status" value="1"/>
</dbReference>
<feature type="signal peptide" evidence="1">
    <location>
        <begin position="1"/>
        <end position="24"/>
    </location>
</feature>
<evidence type="ECO:0000256" key="1">
    <source>
        <dbReference type="SAM" id="SignalP"/>
    </source>
</evidence>
<feature type="chain" id="PRO_5047098902" evidence="1">
    <location>
        <begin position="25"/>
        <end position="443"/>
    </location>
</feature>
<dbReference type="InterPro" id="IPR006059">
    <property type="entry name" value="SBP"/>
</dbReference>
<evidence type="ECO:0000313" key="3">
    <source>
        <dbReference type="Proteomes" id="UP001161691"/>
    </source>
</evidence>
<sequence length="443" mass="47998">MKKRKGIKGVALLSVATTLALATAACGNSNDANNGEGASSSDAGGKGTVTLTMMHPWTSPNADNDVYKARIAAFEAEHPNIKINQDGVAAAQYKTKLFTLAAGNNLADIDVVWPGADLDPLVSGDLLLPLNDQMSNWNELVREDALAGFNKNGNQYAVPTKQNFVDIIYYNKEMFSKVGYDTFPATYEEWIDAIKKLKAAKLTPISLGNKEQWPLQSSYMSTLTQRFAGDDFLQNVVDGKAKFTDEDFVKAVAVIDELTKLEAFNSDANNMDSVQAQDYFIQEKAAMHITSATVNARIRIDNPNGSKFGIALFPSVPGGKGDPKKAAGVPQFGIAIKSGLSKEKQDAALEFMKYFVNEDLYKDLSKAGIMVPTKKNVAGEGEINPFLEELMKLTSNGSTRVFDSVIPTQPSKEFENGLQALTIKQGTPQDVAKKTQAALDALK</sequence>
<reference evidence="2" key="1">
    <citation type="submission" date="2023-04" db="EMBL/GenBank/DDBJ databases">
        <title>Comparative genomic analysis of Cohnella hashimotonis sp. nov., isolated from the International Space Station.</title>
        <authorList>
            <person name="Venkateswaran K."/>
            <person name="Simpson A."/>
        </authorList>
    </citation>
    <scope>NUCLEOTIDE SEQUENCE</scope>
    <source>
        <strain evidence="2">F6_2S_P_1</strain>
    </source>
</reference>
<dbReference type="InterPro" id="IPR050490">
    <property type="entry name" value="Bact_solute-bd_prot1"/>
</dbReference>
<evidence type="ECO:0000313" key="2">
    <source>
        <dbReference type="EMBL" id="MDI4644988.1"/>
    </source>
</evidence>
<gene>
    <name evidence="2" type="ORF">KB449_08460</name>
</gene>
<dbReference type="Gene3D" id="3.40.190.10">
    <property type="entry name" value="Periplasmic binding protein-like II"/>
    <property type="match status" value="2"/>
</dbReference>
<proteinExistence type="predicted"/>
<keyword evidence="1" id="KW-0732">Signal</keyword>
<dbReference type="PANTHER" id="PTHR43649">
    <property type="entry name" value="ARABINOSE-BINDING PROTEIN-RELATED"/>
    <property type="match status" value="1"/>
</dbReference>
<dbReference type="Pfam" id="PF01547">
    <property type="entry name" value="SBP_bac_1"/>
    <property type="match status" value="1"/>
</dbReference>